<proteinExistence type="predicted"/>
<evidence type="ECO:0000256" key="1">
    <source>
        <dbReference type="ARBA" id="ARBA00022737"/>
    </source>
</evidence>
<organism evidence="3 4">
    <name type="scientific">Azospirillum cavernae</name>
    <dbReference type="NCBI Taxonomy" id="2320860"/>
    <lineage>
        <taxon>Bacteria</taxon>
        <taxon>Pseudomonadati</taxon>
        <taxon>Pseudomonadota</taxon>
        <taxon>Alphaproteobacteria</taxon>
        <taxon>Rhodospirillales</taxon>
        <taxon>Azospirillaceae</taxon>
        <taxon>Azospirillum</taxon>
    </lineage>
</organism>
<dbReference type="Proteomes" id="UP000283458">
    <property type="component" value="Unassembled WGS sequence"/>
</dbReference>
<dbReference type="PANTHER" id="PTHR43215">
    <property type="entry name" value="RADIAL SPOKE HEAD 1 HOMOLOG"/>
    <property type="match status" value="1"/>
</dbReference>
<protein>
    <recommendedName>
        <fullName evidence="5">SH3 domain-containing protein</fullName>
    </recommendedName>
</protein>
<dbReference type="SMART" id="SM00698">
    <property type="entry name" value="MORN"/>
    <property type="match status" value="3"/>
</dbReference>
<dbReference type="EMBL" id="QYUL01000002">
    <property type="protein sequence ID" value="RJF81994.1"/>
    <property type="molecule type" value="Genomic_DNA"/>
</dbReference>
<dbReference type="Pfam" id="PF02493">
    <property type="entry name" value="MORN"/>
    <property type="match status" value="3"/>
</dbReference>
<evidence type="ECO:0000256" key="2">
    <source>
        <dbReference type="SAM" id="MobiDB-lite"/>
    </source>
</evidence>
<dbReference type="SUPFAM" id="SSF82185">
    <property type="entry name" value="Histone H3 K4-specific methyltransferase SET7/9 N-terminal domain"/>
    <property type="match status" value="1"/>
</dbReference>
<gene>
    <name evidence="3" type="ORF">D3877_18085</name>
</gene>
<dbReference type="AlphaFoldDB" id="A0A418VY23"/>
<keyword evidence="1" id="KW-0677">Repeat</keyword>
<dbReference type="PANTHER" id="PTHR43215:SF14">
    <property type="entry name" value="RADIAL SPOKE HEAD 1 HOMOLOG"/>
    <property type="match status" value="1"/>
</dbReference>
<feature type="compositionally biased region" description="Low complexity" evidence="2">
    <location>
        <begin position="125"/>
        <end position="138"/>
    </location>
</feature>
<reference evidence="3 4" key="1">
    <citation type="submission" date="2018-09" db="EMBL/GenBank/DDBJ databases">
        <authorList>
            <person name="Zhu H."/>
        </authorList>
    </citation>
    <scope>NUCLEOTIDE SEQUENCE [LARGE SCALE GENOMIC DNA]</scope>
    <source>
        <strain evidence="3 4">K2W22B-5</strain>
    </source>
</reference>
<feature type="region of interest" description="Disordered" evidence="2">
    <location>
        <begin position="115"/>
        <end position="138"/>
    </location>
</feature>
<comment type="caution">
    <text evidence="3">The sequence shown here is derived from an EMBL/GenBank/DDBJ whole genome shotgun (WGS) entry which is preliminary data.</text>
</comment>
<sequence>MLRRLALVAWLGVGLFDGVALAAEKSALPPGAYTVVRPGMIFERPAVGAHGVAALAPGAAVTVLAAPGAGSWVKIRDAAGRVGYVTAGTLSDRWGEPPPPVAAKERGVIETAPVMSAEQPSASGASAPTNSEANAATNEAETMRQRAVLAAAEARQAADRARAGGDSAFWGYEFPNGDRYEGSWLAAGLARPQRHGLGVYRFVGGSLYEGEWTADLMAGLGVMSFPDGGLFAGQFRDGQPDGLGVYHRPDGGDHAGRWQAGVRLAD</sequence>
<evidence type="ECO:0000313" key="3">
    <source>
        <dbReference type="EMBL" id="RJF81994.1"/>
    </source>
</evidence>
<evidence type="ECO:0000313" key="4">
    <source>
        <dbReference type="Proteomes" id="UP000283458"/>
    </source>
</evidence>
<dbReference type="InterPro" id="IPR003409">
    <property type="entry name" value="MORN"/>
</dbReference>
<keyword evidence="4" id="KW-1185">Reference proteome</keyword>
<evidence type="ECO:0008006" key="5">
    <source>
        <dbReference type="Google" id="ProtNLM"/>
    </source>
</evidence>
<name>A0A418VY23_9PROT</name>
<dbReference type="Gene3D" id="2.20.110.10">
    <property type="entry name" value="Histone H3 K4-specific methyltransferase SET7/9 N-terminal domain"/>
    <property type="match status" value="1"/>
</dbReference>
<accession>A0A418VY23</accession>